<gene>
    <name evidence="1" type="ORF">ACFP1M_01485</name>
</gene>
<evidence type="ECO:0000313" key="1">
    <source>
        <dbReference type="EMBL" id="MFC6288884.1"/>
    </source>
</evidence>
<organism evidence="1 2">
    <name type="scientific">Levilactobacillus angrenensis</name>
    <dbReference type="NCBI Taxonomy" id="2486020"/>
    <lineage>
        <taxon>Bacteria</taxon>
        <taxon>Bacillati</taxon>
        <taxon>Bacillota</taxon>
        <taxon>Bacilli</taxon>
        <taxon>Lactobacillales</taxon>
        <taxon>Lactobacillaceae</taxon>
        <taxon>Levilactobacillus</taxon>
    </lineage>
</organism>
<feature type="non-terminal residue" evidence="1">
    <location>
        <position position="62"/>
    </location>
</feature>
<reference evidence="2" key="1">
    <citation type="journal article" date="2019" name="Int. J. Syst. Evol. Microbiol.">
        <title>The Global Catalogue of Microorganisms (GCM) 10K type strain sequencing project: providing services to taxonomists for standard genome sequencing and annotation.</title>
        <authorList>
            <consortium name="The Broad Institute Genomics Platform"/>
            <consortium name="The Broad Institute Genome Sequencing Center for Infectious Disease"/>
            <person name="Wu L."/>
            <person name="Ma J."/>
        </authorList>
    </citation>
    <scope>NUCLEOTIDE SEQUENCE [LARGE SCALE GENOMIC DNA]</scope>
    <source>
        <strain evidence="2">CCM 8893</strain>
    </source>
</reference>
<protein>
    <submittedName>
        <fullName evidence="1">ISL3 family transposase</fullName>
    </submittedName>
</protein>
<evidence type="ECO:0000313" key="2">
    <source>
        <dbReference type="Proteomes" id="UP001596258"/>
    </source>
</evidence>
<accession>A0ABW1U5P1</accession>
<keyword evidence="2" id="KW-1185">Reference proteome</keyword>
<comment type="caution">
    <text evidence="1">The sequence shown here is derived from an EMBL/GenBank/DDBJ whole genome shotgun (WGS) entry which is preliminary data.</text>
</comment>
<dbReference type="Proteomes" id="UP001596258">
    <property type="component" value="Unassembled WGS sequence"/>
</dbReference>
<proteinExistence type="predicted"/>
<name>A0ABW1U5P1_9LACO</name>
<sequence>MSQDQSTRDLLQIKDQNIINFKVQDTSRDALRIYADLTYSVSVCPRCGKHEIVKNGAKTVRV</sequence>
<dbReference type="EMBL" id="JBHSSO010000005">
    <property type="protein sequence ID" value="MFC6288884.1"/>
    <property type="molecule type" value="Genomic_DNA"/>
</dbReference>